<organism evidence="4 5">
    <name type="scientific">Eiseniibacteriota bacterium</name>
    <dbReference type="NCBI Taxonomy" id="2212470"/>
    <lineage>
        <taxon>Bacteria</taxon>
        <taxon>Candidatus Eiseniibacteriota</taxon>
    </lineage>
</organism>
<evidence type="ECO:0000256" key="2">
    <source>
        <dbReference type="SAM" id="Phobius"/>
    </source>
</evidence>
<evidence type="ECO:0000313" key="4">
    <source>
        <dbReference type="EMBL" id="TMQ71603.1"/>
    </source>
</evidence>
<name>A0A538U6U1_UNCEI</name>
<accession>A0A538U6U1</accession>
<dbReference type="AlphaFoldDB" id="A0A538U6U1"/>
<feature type="domain" description="FAD/NAD(P)-binding" evidence="3">
    <location>
        <begin position="176"/>
        <end position="298"/>
    </location>
</feature>
<protein>
    <submittedName>
        <fullName evidence="4">NAD(P)/FAD-dependent oxidoreductase</fullName>
    </submittedName>
</protein>
<evidence type="ECO:0000313" key="5">
    <source>
        <dbReference type="Proteomes" id="UP000319771"/>
    </source>
</evidence>
<keyword evidence="2" id="KW-1133">Transmembrane helix</keyword>
<gene>
    <name evidence="4" type="ORF">E6K81_09740</name>
</gene>
<dbReference type="PANTHER" id="PTHR43755">
    <property type="match status" value="1"/>
</dbReference>
<dbReference type="GO" id="GO:0016491">
    <property type="term" value="F:oxidoreductase activity"/>
    <property type="evidence" value="ECO:0007669"/>
    <property type="project" value="InterPro"/>
</dbReference>
<dbReference type="SUPFAM" id="SSF51905">
    <property type="entry name" value="FAD/NAD(P)-binding domain"/>
    <property type="match status" value="2"/>
</dbReference>
<feature type="transmembrane region" description="Helical" evidence="2">
    <location>
        <begin position="20"/>
        <end position="38"/>
    </location>
</feature>
<reference evidence="4 5" key="1">
    <citation type="journal article" date="2019" name="Nat. Microbiol.">
        <title>Mediterranean grassland soil C-N compound turnover is dependent on rainfall and depth, and is mediated by genomically divergent microorganisms.</title>
        <authorList>
            <person name="Diamond S."/>
            <person name="Andeer P.F."/>
            <person name="Li Z."/>
            <person name="Crits-Christoph A."/>
            <person name="Burstein D."/>
            <person name="Anantharaman K."/>
            <person name="Lane K.R."/>
            <person name="Thomas B.C."/>
            <person name="Pan C."/>
            <person name="Northen T.R."/>
            <person name="Banfield J.F."/>
        </authorList>
    </citation>
    <scope>NUCLEOTIDE SEQUENCE [LARGE SCALE GENOMIC DNA]</scope>
    <source>
        <strain evidence="4">WS_11</strain>
    </source>
</reference>
<dbReference type="InterPro" id="IPR052541">
    <property type="entry name" value="SQRD"/>
</dbReference>
<evidence type="ECO:0000256" key="1">
    <source>
        <dbReference type="SAM" id="MobiDB-lite"/>
    </source>
</evidence>
<dbReference type="Pfam" id="PF07992">
    <property type="entry name" value="Pyr_redox_2"/>
    <property type="match status" value="1"/>
</dbReference>
<dbReference type="InterPro" id="IPR036188">
    <property type="entry name" value="FAD/NAD-bd_sf"/>
</dbReference>
<dbReference type="PANTHER" id="PTHR43755:SF1">
    <property type="entry name" value="FAD-DEPENDENT PYRIDINE NUCLEOTIDE-DISULPHIDE OXIDOREDUCTASE"/>
    <property type="match status" value="1"/>
</dbReference>
<comment type="caution">
    <text evidence="4">The sequence shown here is derived from an EMBL/GenBank/DDBJ whole genome shotgun (WGS) entry which is preliminary data.</text>
</comment>
<dbReference type="EMBL" id="VBPB01000155">
    <property type="protein sequence ID" value="TMQ71603.1"/>
    <property type="molecule type" value="Genomic_DNA"/>
</dbReference>
<dbReference type="Gene3D" id="3.50.50.60">
    <property type="entry name" value="FAD/NAD(P)-binding domain"/>
    <property type="match status" value="2"/>
</dbReference>
<keyword evidence="2" id="KW-0472">Membrane</keyword>
<feature type="region of interest" description="Disordered" evidence="1">
    <location>
        <begin position="1"/>
        <end position="21"/>
    </location>
</feature>
<dbReference type="InterPro" id="IPR023753">
    <property type="entry name" value="FAD/NAD-binding_dom"/>
</dbReference>
<sequence>MPRTVGRLTPPNARTPGMTAPSTTIIVGAGFGGIAAARRLRTLTGRRRPEQVSRRLSAITRYGLEFRCAEVVGVDPAQRVLEIAGDRVKADALVLAPGAHLTLDPLPGAAGVAHQFYELDGALRLRDALDAFKGGRVLIAIIAPPYKCPAAPHEAALLLHERLTRRPGPEHFSIGLVTPEPQPMPVAGPTVGAAVRELHERRGITARFGAKPARVHASIAISAGSPPSRAVAGELEFADGTREPFDLLIVVPAHTAPTFLRESGLLGPNGWIPVDRGTLATPFDGVWAIGDATTVPLAGGGMLPKAGVFARAEGETVAQAIAARLLGQGESQRFDGRGGCYLETAQGEAAYADGQFFAEPMPVVALEPPSRGALGRKEEFARDWGRWY</sequence>
<keyword evidence="2" id="KW-0812">Transmembrane</keyword>
<dbReference type="PRINTS" id="PR00411">
    <property type="entry name" value="PNDRDTASEI"/>
</dbReference>
<dbReference type="Proteomes" id="UP000319771">
    <property type="component" value="Unassembled WGS sequence"/>
</dbReference>
<proteinExistence type="predicted"/>
<evidence type="ECO:0000259" key="3">
    <source>
        <dbReference type="Pfam" id="PF07992"/>
    </source>
</evidence>